<name>A0A9X4H4Q6_9FIRM</name>
<dbReference type="InterPro" id="IPR002509">
    <property type="entry name" value="NODB_dom"/>
</dbReference>
<dbReference type="Proteomes" id="UP001154312">
    <property type="component" value="Unassembled WGS sequence"/>
</dbReference>
<reference evidence="4" key="1">
    <citation type="submission" date="2022-02" db="EMBL/GenBank/DDBJ databases">
        <authorList>
            <person name="Leng L."/>
        </authorList>
    </citation>
    <scope>NUCLEOTIDE SEQUENCE</scope>
    <source>
        <strain evidence="4">JI</strain>
    </source>
</reference>
<keyword evidence="2" id="KW-1133">Transmembrane helix</keyword>
<dbReference type="InterPro" id="IPR011330">
    <property type="entry name" value="Glyco_hydro/deAcase_b/a-brl"/>
</dbReference>
<organism evidence="4 5">
    <name type="scientific">Pelotomaculum isophthalicicum JI</name>
    <dbReference type="NCBI Taxonomy" id="947010"/>
    <lineage>
        <taxon>Bacteria</taxon>
        <taxon>Bacillati</taxon>
        <taxon>Bacillota</taxon>
        <taxon>Clostridia</taxon>
        <taxon>Eubacteriales</taxon>
        <taxon>Desulfotomaculaceae</taxon>
        <taxon>Pelotomaculum</taxon>
    </lineage>
</organism>
<evidence type="ECO:0000256" key="2">
    <source>
        <dbReference type="SAM" id="Phobius"/>
    </source>
</evidence>
<keyword evidence="2" id="KW-0472">Membrane</keyword>
<dbReference type="GO" id="GO:0005975">
    <property type="term" value="P:carbohydrate metabolic process"/>
    <property type="evidence" value="ECO:0007669"/>
    <property type="project" value="InterPro"/>
</dbReference>
<keyword evidence="2" id="KW-0812">Transmembrane</keyword>
<dbReference type="PANTHER" id="PTHR34216">
    <property type="match status" value="1"/>
</dbReference>
<feature type="transmembrane region" description="Helical" evidence="2">
    <location>
        <begin position="12"/>
        <end position="34"/>
    </location>
</feature>
<proteinExistence type="predicted"/>
<protein>
    <submittedName>
        <fullName evidence="4">Polysaccharide deacetylase family protein</fullName>
    </submittedName>
</protein>
<dbReference type="GO" id="GO:0016810">
    <property type="term" value="F:hydrolase activity, acting on carbon-nitrogen (but not peptide) bonds"/>
    <property type="evidence" value="ECO:0007669"/>
    <property type="project" value="InterPro"/>
</dbReference>
<gene>
    <name evidence="4" type="ORF">L7E55_01050</name>
</gene>
<dbReference type="InterPro" id="IPR051398">
    <property type="entry name" value="Polysacch_Deacetylase"/>
</dbReference>
<dbReference type="PANTHER" id="PTHR34216:SF7">
    <property type="entry name" value="POLY-BETA-1,6-N-ACETYL-D-GLUCOSAMINE N-DEACETYLASE"/>
    <property type="match status" value="1"/>
</dbReference>
<dbReference type="AlphaFoldDB" id="A0A9X4H4Q6"/>
<keyword evidence="1" id="KW-0732">Signal</keyword>
<evidence type="ECO:0000256" key="1">
    <source>
        <dbReference type="ARBA" id="ARBA00022729"/>
    </source>
</evidence>
<dbReference type="Gene3D" id="3.20.20.370">
    <property type="entry name" value="Glycoside hydrolase/deacetylase"/>
    <property type="match status" value="1"/>
</dbReference>
<dbReference type="Pfam" id="PF01522">
    <property type="entry name" value="Polysacc_deac_1"/>
    <property type="match status" value="1"/>
</dbReference>
<keyword evidence="5" id="KW-1185">Reference proteome</keyword>
<sequence length="316" mass="36639">MRREAVVKKLRLLTAGIVLICLIFAAWMAVLAGLTKQNQRIPVLIYHDISAENITDRNRDLTSGASFAAEMEFLHDNGYQVIPLKQLISHMQTNEKLPEKALVITFDDGYEGDYKVAYPILKKYNMPATIFLIANRDQYFGPDAPPMLTWEEMREMEGSGLIDIQAHTYDLHYPVYTNKERTCLKPATIARAYQPELGRRETEEEYAGRLYEDFLLARTTIEANLHNQVDTMAWPFGAYNLTSLRIAREAGFKYFATTRRGTNEYADSVQVIRRISEDDNISPDQFAKFIEPDYSYVRQLRQVTFRYLNRLMELFI</sequence>
<dbReference type="RefSeq" id="WP_277442104.1">
    <property type="nucleotide sequence ID" value="NZ_JAKOAV010000001.1"/>
</dbReference>
<dbReference type="PROSITE" id="PS51677">
    <property type="entry name" value="NODB"/>
    <property type="match status" value="1"/>
</dbReference>
<evidence type="ECO:0000313" key="4">
    <source>
        <dbReference type="EMBL" id="MDF9406959.1"/>
    </source>
</evidence>
<evidence type="ECO:0000259" key="3">
    <source>
        <dbReference type="PROSITE" id="PS51677"/>
    </source>
</evidence>
<accession>A0A9X4H4Q6</accession>
<dbReference type="SUPFAM" id="SSF88713">
    <property type="entry name" value="Glycoside hydrolase/deacetylase"/>
    <property type="match status" value="1"/>
</dbReference>
<dbReference type="EMBL" id="JAKOAV010000001">
    <property type="protein sequence ID" value="MDF9406959.1"/>
    <property type="molecule type" value="Genomic_DNA"/>
</dbReference>
<dbReference type="CDD" id="cd10969">
    <property type="entry name" value="CE4_Ecf1_like_5s"/>
    <property type="match status" value="1"/>
</dbReference>
<feature type="domain" description="NodB homology" evidence="3">
    <location>
        <begin position="100"/>
        <end position="316"/>
    </location>
</feature>
<comment type="caution">
    <text evidence="4">The sequence shown here is derived from an EMBL/GenBank/DDBJ whole genome shotgun (WGS) entry which is preliminary data.</text>
</comment>
<evidence type="ECO:0000313" key="5">
    <source>
        <dbReference type="Proteomes" id="UP001154312"/>
    </source>
</evidence>